<dbReference type="RefSeq" id="WP_183310691.1">
    <property type="nucleotide sequence ID" value="NZ_JACIEW010000003.1"/>
</dbReference>
<protein>
    <recommendedName>
        <fullName evidence="3">AAA family ATPase</fullName>
    </recommendedName>
</protein>
<evidence type="ECO:0000313" key="2">
    <source>
        <dbReference type="Proteomes" id="UP000547011"/>
    </source>
</evidence>
<dbReference type="GO" id="GO:0006260">
    <property type="term" value="P:DNA replication"/>
    <property type="evidence" value="ECO:0007669"/>
    <property type="project" value="InterPro"/>
</dbReference>
<evidence type="ECO:0008006" key="3">
    <source>
        <dbReference type="Google" id="ProtNLM"/>
    </source>
</evidence>
<dbReference type="Gene3D" id="3.40.50.300">
    <property type="entry name" value="P-loop containing nucleotide triphosphate hydrolases"/>
    <property type="match status" value="1"/>
</dbReference>
<dbReference type="EMBL" id="JACIEW010000003">
    <property type="protein sequence ID" value="MBB4051961.1"/>
    <property type="molecule type" value="Genomic_DNA"/>
</dbReference>
<dbReference type="NCBIfam" id="NF004629">
    <property type="entry name" value="PRK05973.1"/>
    <property type="match status" value="1"/>
</dbReference>
<gene>
    <name evidence="1" type="ORF">GGR20_001603</name>
</gene>
<dbReference type="GO" id="GO:0005524">
    <property type="term" value="F:ATP binding"/>
    <property type="evidence" value="ECO:0007669"/>
    <property type="project" value="InterPro"/>
</dbReference>
<comment type="caution">
    <text evidence="1">The sequence shown here is derived from an EMBL/GenBank/DDBJ whole genome shotgun (WGS) entry which is preliminary data.</text>
</comment>
<sequence length="281" mass="30725">MPLSAPIYRLKRAAKTQVRDRTIPLHVALDQIAAKEGYSSWSLLAARHADASIDPGDLLAQLRPGELALIAARPRQGKTRLALQIAVASAEAGQSAHLFSLDYTPADVQAKLEAIGADPRRLPGRFIVDCSDDISAGHVLQALADAPRGSLAVIDYLQLLDQKRSTPTLQDQVSDLARFASARGVIIVFVCQIERAFEAVNAPLPGPADIRLPNPLDLSLFSRAWFLHRGVLRSHDDIAQPRRFGWIDHSASTTGSNLVGCHQVWRHPFRHCPLRWAAASE</sequence>
<dbReference type="AlphaFoldDB" id="A0A7W6ILQ1"/>
<dbReference type="InterPro" id="IPR027417">
    <property type="entry name" value="P-loop_NTPase"/>
</dbReference>
<proteinExistence type="predicted"/>
<keyword evidence="2" id="KW-1185">Reference proteome</keyword>
<evidence type="ECO:0000313" key="1">
    <source>
        <dbReference type="EMBL" id="MBB4051961.1"/>
    </source>
</evidence>
<dbReference type="SUPFAM" id="SSF52540">
    <property type="entry name" value="P-loop containing nucleoside triphosphate hydrolases"/>
    <property type="match status" value="1"/>
</dbReference>
<reference evidence="1 2" key="1">
    <citation type="submission" date="2020-08" db="EMBL/GenBank/DDBJ databases">
        <title>Genomic Encyclopedia of Type Strains, Phase IV (KMG-IV): sequencing the most valuable type-strain genomes for metagenomic binning, comparative biology and taxonomic classification.</title>
        <authorList>
            <person name="Goeker M."/>
        </authorList>
    </citation>
    <scope>NUCLEOTIDE SEQUENCE [LARGE SCALE GENOMIC DNA]</scope>
    <source>
        <strain evidence="1 2">DSM 23447</strain>
    </source>
</reference>
<accession>A0A7W6ILQ1</accession>
<organism evidence="1 2">
    <name type="scientific">Devosia subaequoris</name>
    <dbReference type="NCBI Taxonomy" id="395930"/>
    <lineage>
        <taxon>Bacteria</taxon>
        <taxon>Pseudomonadati</taxon>
        <taxon>Pseudomonadota</taxon>
        <taxon>Alphaproteobacteria</taxon>
        <taxon>Hyphomicrobiales</taxon>
        <taxon>Devosiaceae</taxon>
        <taxon>Devosia</taxon>
    </lineage>
</organism>
<dbReference type="GO" id="GO:0003678">
    <property type="term" value="F:DNA helicase activity"/>
    <property type="evidence" value="ECO:0007669"/>
    <property type="project" value="InterPro"/>
</dbReference>
<name>A0A7W6ILQ1_9HYPH</name>
<dbReference type="Proteomes" id="UP000547011">
    <property type="component" value="Unassembled WGS sequence"/>
</dbReference>